<dbReference type="EMBL" id="AHHD01000271">
    <property type="protein sequence ID" value="EKG16376.1"/>
    <property type="molecule type" value="Genomic_DNA"/>
</dbReference>
<dbReference type="STRING" id="1126212.K2R2A2"/>
<accession>K2R2A2</accession>
<dbReference type="InterPro" id="IPR007817">
    <property type="entry name" value="Isocyanide_synthase_DIT1"/>
</dbReference>
<dbReference type="AlphaFoldDB" id="K2R2A2"/>
<dbReference type="Pfam" id="PF05141">
    <property type="entry name" value="DIT1_PvcA"/>
    <property type="match status" value="1"/>
</dbReference>
<organism evidence="1 2">
    <name type="scientific">Macrophomina phaseolina (strain MS6)</name>
    <name type="common">Charcoal rot fungus</name>
    <dbReference type="NCBI Taxonomy" id="1126212"/>
    <lineage>
        <taxon>Eukaryota</taxon>
        <taxon>Fungi</taxon>
        <taxon>Dikarya</taxon>
        <taxon>Ascomycota</taxon>
        <taxon>Pezizomycotina</taxon>
        <taxon>Dothideomycetes</taxon>
        <taxon>Dothideomycetes incertae sedis</taxon>
        <taxon>Botryosphaeriales</taxon>
        <taxon>Botryosphaeriaceae</taxon>
        <taxon>Macrophomina</taxon>
    </lineage>
</organism>
<dbReference type="PANTHER" id="PTHR37285">
    <property type="entry name" value="SPORE WALL MATURATION PROTEIN DIT1"/>
    <property type="match status" value="1"/>
</dbReference>
<protein>
    <submittedName>
        <fullName evidence="1">Pyoverdine biosynthesis</fullName>
    </submittedName>
</protein>
<evidence type="ECO:0000313" key="1">
    <source>
        <dbReference type="EMBL" id="EKG16376.1"/>
    </source>
</evidence>
<name>K2R2A2_MACPH</name>
<dbReference type="PANTHER" id="PTHR37285:SF5">
    <property type="entry name" value="SPORE WALL MATURATION PROTEIN DIT1"/>
    <property type="match status" value="1"/>
</dbReference>
<dbReference type="VEuPathDB" id="FungiDB:MPH_06407"/>
<evidence type="ECO:0000313" key="2">
    <source>
        <dbReference type="Proteomes" id="UP000007129"/>
    </source>
</evidence>
<sequence length="192" mass="21926">MSFEEPTRNVVEDVIGILKRFSQHANDDPSHETEVFKHDAREKLENFISERREITLVLPAFPWKNRNIEKVIGRHPDLGEELGLARLNHLCEEIRKVYMFGARVHLIADGPVYNAPAAGGTQRLQFNPLSTTSRPSVCRQYHQTYQRSIPGFRTFFAGAVGDKVSCSGIQCRGRDPQQRGYQSDLQRICSTR</sequence>
<gene>
    <name evidence="1" type="ORF">MPH_06407</name>
</gene>
<dbReference type="InParanoid" id="K2R2A2"/>
<dbReference type="HOGENOM" id="CLU_1415432_0_0_1"/>
<proteinExistence type="predicted"/>
<dbReference type="OrthoDB" id="429813at2759"/>
<comment type="caution">
    <text evidence="1">The sequence shown here is derived from an EMBL/GenBank/DDBJ whole genome shotgun (WGS) entry which is preliminary data.</text>
</comment>
<reference evidence="1 2" key="1">
    <citation type="journal article" date="2012" name="BMC Genomics">
        <title>Tools to kill: Genome of one of the most destructive plant pathogenic fungi Macrophomina phaseolina.</title>
        <authorList>
            <person name="Islam M.S."/>
            <person name="Haque M.S."/>
            <person name="Islam M.M."/>
            <person name="Emdad E.M."/>
            <person name="Halim A."/>
            <person name="Hossen Q.M.M."/>
            <person name="Hossain M.Z."/>
            <person name="Ahmed B."/>
            <person name="Rahim S."/>
            <person name="Rahman M.S."/>
            <person name="Alam M.M."/>
            <person name="Hou S."/>
            <person name="Wan X."/>
            <person name="Saito J.A."/>
            <person name="Alam M."/>
        </authorList>
    </citation>
    <scope>NUCLEOTIDE SEQUENCE [LARGE SCALE GENOMIC DNA]</scope>
    <source>
        <strain evidence="1 2">MS6</strain>
    </source>
</reference>
<dbReference type="Proteomes" id="UP000007129">
    <property type="component" value="Unassembled WGS sequence"/>
</dbReference>